<dbReference type="EMBL" id="PQFF01000083">
    <property type="protein sequence ID" value="RHZ83890.1"/>
    <property type="molecule type" value="Genomic_DNA"/>
</dbReference>
<evidence type="ECO:0000313" key="2">
    <source>
        <dbReference type="Proteomes" id="UP000266861"/>
    </source>
</evidence>
<gene>
    <name evidence="1" type="ORF">Glove_87g4</name>
</gene>
<name>A0A397JGX9_9GLOM</name>
<evidence type="ECO:0000313" key="1">
    <source>
        <dbReference type="EMBL" id="RHZ83890.1"/>
    </source>
</evidence>
<sequence>MAKKEYNVVTEVDKQENMKSFTAHAVVLHYRSSYYIKTVYELMVHSNELELKERSRKLESYLIESKSSWTMLLNGKHKILPADSKEWSKENFEALKITLQQCKW</sequence>
<reference evidence="1 2" key="1">
    <citation type="submission" date="2018-08" db="EMBL/GenBank/DDBJ databases">
        <title>Genome and evolution of the arbuscular mycorrhizal fungus Diversispora epigaea (formerly Glomus versiforme) and its bacterial endosymbionts.</title>
        <authorList>
            <person name="Sun X."/>
            <person name="Fei Z."/>
            <person name="Harrison M."/>
        </authorList>
    </citation>
    <scope>NUCLEOTIDE SEQUENCE [LARGE SCALE GENOMIC DNA]</scope>
    <source>
        <strain evidence="1 2">IT104</strain>
    </source>
</reference>
<dbReference type="AlphaFoldDB" id="A0A397JGX9"/>
<dbReference type="Proteomes" id="UP000266861">
    <property type="component" value="Unassembled WGS sequence"/>
</dbReference>
<protein>
    <submittedName>
        <fullName evidence="1">Uncharacterized protein</fullName>
    </submittedName>
</protein>
<proteinExistence type="predicted"/>
<dbReference type="OrthoDB" id="2372300at2759"/>
<comment type="caution">
    <text evidence="1">The sequence shown here is derived from an EMBL/GenBank/DDBJ whole genome shotgun (WGS) entry which is preliminary data.</text>
</comment>
<accession>A0A397JGX9</accession>
<organism evidence="1 2">
    <name type="scientific">Diversispora epigaea</name>
    <dbReference type="NCBI Taxonomy" id="1348612"/>
    <lineage>
        <taxon>Eukaryota</taxon>
        <taxon>Fungi</taxon>
        <taxon>Fungi incertae sedis</taxon>
        <taxon>Mucoromycota</taxon>
        <taxon>Glomeromycotina</taxon>
        <taxon>Glomeromycetes</taxon>
        <taxon>Diversisporales</taxon>
        <taxon>Diversisporaceae</taxon>
        <taxon>Diversispora</taxon>
    </lineage>
</organism>
<keyword evidence="2" id="KW-1185">Reference proteome</keyword>